<dbReference type="InterPro" id="IPR001482">
    <property type="entry name" value="T2SS/T4SS_dom"/>
</dbReference>
<evidence type="ECO:0000256" key="1">
    <source>
        <dbReference type="ARBA" id="ARBA00006611"/>
    </source>
</evidence>
<dbReference type="GO" id="GO:0005886">
    <property type="term" value="C:plasma membrane"/>
    <property type="evidence" value="ECO:0007669"/>
    <property type="project" value="TreeGrafter"/>
</dbReference>
<dbReference type="SUPFAM" id="SSF52540">
    <property type="entry name" value="P-loop containing nucleoside triphosphate hydrolases"/>
    <property type="match status" value="1"/>
</dbReference>
<dbReference type="InterPro" id="IPR027417">
    <property type="entry name" value="P-loop_NTPase"/>
</dbReference>
<dbReference type="Gene3D" id="3.40.50.300">
    <property type="entry name" value="P-loop containing nucleotide triphosphate hydrolases"/>
    <property type="match status" value="1"/>
</dbReference>
<dbReference type="GO" id="GO:0005524">
    <property type="term" value="F:ATP binding"/>
    <property type="evidence" value="ECO:0007669"/>
    <property type="project" value="UniProtKB-KW"/>
</dbReference>
<dbReference type="RefSeq" id="WP_266241787.1">
    <property type="nucleotide sequence ID" value="NZ_JAMXWF010000048.1"/>
</dbReference>
<dbReference type="GO" id="GO:0016887">
    <property type="term" value="F:ATP hydrolysis activity"/>
    <property type="evidence" value="ECO:0007669"/>
    <property type="project" value="TreeGrafter"/>
</dbReference>
<evidence type="ECO:0000313" key="6">
    <source>
        <dbReference type="EMBL" id="MDQ6412838.1"/>
    </source>
</evidence>
<comment type="similarity">
    <text evidence="1">Belongs to the GSP E family.</text>
</comment>
<reference evidence="6" key="1">
    <citation type="submission" date="2022-06" db="EMBL/GenBank/DDBJ databases">
        <title>PHB producers.</title>
        <authorList>
            <person name="Besaury L."/>
        </authorList>
    </citation>
    <scope>NUCLEOTIDE SEQUENCE</scope>
    <source>
        <strain evidence="6 7">SEWS6</strain>
    </source>
</reference>
<accession>A0AAP5ES42</accession>
<dbReference type="Pfam" id="PF00437">
    <property type="entry name" value="T2SSE"/>
    <property type="match status" value="1"/>
</dbReference>
<evidence type="ECO:0000256" key="3">
    <source>
        <dbReference type="ARBA" id="ARBA00022840"/>
    </source>
</evidence>
<evidence type="ECO:0000256" key="2">
    <source>
        <dbReference type="ARBA" id="ARBA00022741"/>
    </source>
</evidence>
<feature type="domain" description="Bacterial type II secretion system protein E" evidence="4">
    <location>
        <begin position="156"/>
        <end position="426"/>
    </location>
</feature>
<dbReference type="Proteomes" id="UP001209412">
    <property type="component" value="Unassembled WGS sequence"/>
</dbReference>
<gene>
    <name evidence="6" type="primary">tadA</name>
    <name evidence="6" type="ORF">NIE36_37575</name>
    <name evidence="5" type="ORF">OSB80_37665</name>
</gene>
<dbReference type="EMBL" id="JAPKHW010000048">
    <property type="protein sequence ID" value="MCX4151024.1"/>
    <property type="molecule type" value="Genomic_DNA"/>
</dbReference>
<dbReference type="Proteomes" id="UP001242288">
    <property type="component" value="Unassembled WGS sequence"/>
</dbReference>
<evidence type="ECO:0000259" key="4">
    <source>
        <dbReference type="Pfam" id="PF00437"/>
    </source>
</evidence>
<evidence type="ECO:0000313" key="7">
    <source>
        <dbReference type="Proteomes" id="UP001209412"/>
    </source>
</evidence>
<organism evidence="6 8">
    <name type="scientific">Paraburkholderia madseniana</name>
    <dbReference type="NCBI Taxonomy" id="2599607"/>
    <lineage>
        <taxon>Bacteria</taxon>
        <taxon>Pseudomonadati</taxon>
        <taxon>Pseudomonadota</taxon>
        <taxon>Betaproteobacteria</taxon>
        <taxon>Burkholderiales</taxon>
        <taxon>Burkholderiaceae</taxon>
        <taxon>Paraburkholderia</taxon>
    </lineage>
</organism>
<comment type="caution">
    <text evidence="6">The sequence shown here is derived from an EMBL/GenBank/DDBJ whole genome shotgun (WGS) entry which is preliminary data.</text>
</comment>
<name>A0AAP5ES42_9BURK</name>
<dbReference type="EMBL" id="JAMXWF010000048">
    <property type="protein sequence ID" value="MDQ6412838.1"/>
    <property type="molecule type" value="Genomic_DNA"/>
</dbReference>
<dbReference type="AlphaFoldDB" id="A0AAP5ES42"/>
<protein>
    <submittedName>
        <fullName evidence="5">ATPase, T2SS/T4P/T4SS family</fullName>
    </submittedName>
    <submittedName>
        <fullName evidence="6">Flp pilus assembly complex ATPase component TadA</fullName>
    </submittedName>
</protein>
<dbReference type="PANTHER" id="PTHR30258:SF2">
    <property type="entry name" value="COMG OPERON PROTEIN 1"/>
    <property type="match status" value="1"/>
</dbReference>
<keyword evidence="7" id="KW-1185">Reference proteome</keyword>
<proteinExistence type="inferred from homology"/>
<dbReference type="PANTHER" id="PTHR30258">
    <property type="entry name" value="TYPE II SECRETION SYSTEM PROTEIN GSPE-RELATED"/>
    <property type="match status" value="1"/>
</dbReference>
<keyword evidence="2" id="KW-0547">Nucleotide-binding</keyword>
<dbReference type="CDD" id="cd01129">
    <property type="entry name" value="PulE-GspE-like"/>
    <property type="match status" value="1"/>
</dbReference>
<evidence type="ECO:0000313" key="5">
    <source>
        <dbReference type="EMBL" id="MCX4151024.1"/>
    </source>
</evidence>
<sequence length="521" mass="57264">MSAQYAAHEKLFASLPGLAEIDAQIAAMTNKAERRSIMLIDEGSSDKAPVERLIRSLYTWAIVYRCSDIHISGRGLRNRPHIFVNIRTPDGFRNFRLRYETDDAASRWETKLFELAGTPQGATTPDIESTRFDLSLPDHFSALHGLKLFEDEMTYNVDVRVEYTKTYNGFAFITRLLDAQRAPQLDDIGISYVLMKEILVALHLPSGLILTTGPTGSGKTTLQNAMLCVRNDGSSAIHTVEDPVEIALRGIGPIKQVQIGGNITYPRALRSALRSDPDIIQIGEIRDLETLDIALQAASTGHIVLATLHTNSAAEAVTRMLDMTPPEDRANYAYKIAAALKLVLAQRLLSRYDGEVETRKITSGERDWIRTNGIDLCGEVAEVVPNGKSAGKVPVIEGIVVTPDIQRLIKEPNVDVSHIYKVACEQLSFEPLAVGGVRAVQSHGATLPETMSRVEGNPDAERHPGLRVRLAKEHALSFQAVSDAIDAHSRARDNGENVELSSFIEQAKVGTLIKFLQEEAA</sequence>
<evidence type="ECO:0000313" key="8">
    <source>
        <dbReference type="Proteomes" id="UP001242288"/>
    </source>
</evidence>
<keyword evidence="3" id="KW-0067">ATP-binding</keyword>